<gene>
    <name evidence="15" type="ORF">BJ322DRAFT_1047781</name>
</gene>
<feature type="domain" description="UDP-glucose:glycoprotein glucosyltransferase thioredoxin-like" evidence="13">
    <location>
        <begin position="738"/>
        <end position="944"/>
    </location>
</feature>
<keyword evidence="16" id="KW-1185">Reference proteome</keyword>
<dbReference type="InterPro" id="IPR040692">
    <property type="entry name" value="UGGT_TRXL_3"/>
</dbReference>
<dbReference type="InterPro" id="IPR040497">
    <property type="entry name" value="Glyco_transf_24"/>
</dbReference>
<dbReference type="Pfam" id="PF18403">
    <property type="entry name" value="Thioredoxin_15"/>
    <property type="match status" value="1"/>
</dbReference>
<dbReference type="PANTHER" id="PTHR11226">
    <property type="entry name" value="UDP-GLUCOSE GLYCOPROTEIN:GLUCOSYLTRANSFERASE"/>
    <property type="match status" value="1"/>
</dbReference>
<comment type="subcellular location">
    <subcellularLocation>
        <location evidence="2">Endoplasmic reticulum lumen</location>
    </subcellularLocation>
</comment>
<dbReference type="Proteomes" id="UP000736335">
    <property type="component" value="Unassembled WGS sequence"/>
</dbReference>
<dbReference type="SUPFAM" id="SSF53448">
    <property type="entry name" value="Nucleotide-diphospho-sugar transferases"/>
    <property type="match status" value="1"/>
</dbReference>
<feature type="domain" description="UGGT thioredoxin-like" evidence="10">
    <location>
        <begin position="41"/>
        <end position="240"/>
    </location>
</feature>
<dbReference type="Pfam" id="PF18401">
    <property type="entry name" value="Thioredoxin_13"/>
    <property type="match status" value="1"/>
</dbReference>
<dbReference type="GO" id="GO:0018279">
    <property type="term" value="P:protein N-linked glycosylation via asparagine"/>
    <property type="evidence" value="ECO:0007669"/>
    <property type="project" value="TreeGrafter"/>
</dbReference>
<keyword evidence="5" id="KW-0808">Transferase</keyword>
<evidence type="ECO:0000313" key="15">
    <source>
        <dbReference type="EMBL" id="KAF9788218.1"/>
    </source>
</evidence>
<dbReference type="GO" id="GO:0036503">
    <property type="term" value="P:ERAD pathway"/>
    <property type="evidence" value="ECO:0007669"/>
    <property type="project" value="TreeGrafter"/>
</dbReference>
<comment type="cofactor">
    <cofactor evidence="1">
        <name>Ca(2+)</name>
        <dbReference type="ChEBI" id="CHEBI:29108"/>
    </cofactor>
</comment>
<evidence type="ECO:0000256" key="9">
    <source>
        <dbReference type="SAM" id="SignalP"/>
    </source>
</evidence>
<feature type="domain" description="Glucosyltransferase 24 catalytic" evidence="14">
    <location>
        <begin position="1274"/>
        <end position="1500"/>
    </location>
</feature>
<dbReference type="Gene3D" id="3.90.550.10">
    <property type="entry name" value="Spore Coat Polysaccharide Biosynthesis Protein SpsA, Chain A"/>
    <property type="match status" value="1"/>
</dbReference>
<comment type="caution">
    <text evidence="15">The sequence shown here is derived from an EMBL/GenBank/DDBJ whole genome shotgun (WGS) entry which is preliminary data.</text>
</comment>
<proteinExistence type="inferred from homology"/>
<evidence type="ECO:0000256" key="8">
    <source>
        <dbReference type="ARBA" id="ARBA00023180"/>
    </source>
</evidence>
<comment type="pathway">
    <text evidence="3">Protein modification; protein glycosylation.</text>
</comment>
<dbReference type="InterPro" id="IPR029044">
    <property type="entry name" value="Nucleotide-diphossugar_trans"/>
</dbReference>
<dbReference type="OrthoDB" id="27683at2759"/>
<feature type="chain" id="PRO_5040279839" evidence="9">
    <location>
        <begin position="24"/>
        <end position="1532"/>
    </location>
</feature>
<feature type="domain" description="UGGT thioredoxin-like" evidence="11">
    <location>
        <begin position="307"/>
        <end position="436"/>
    </location>
</feature>
<dbReference type="InterPro" id="IPR040525">
    <property type="entry name" value="UGGT_TRXL_4"/>
</dbReference>
<dbReference type="Pfam" id="PF06427">
    <property type="entry name" value="UDP-g_GGTase"/>
    <property type="match status" value="1"/>
</dbReference>
<evidence type="ECO:0000256" key="1">
    <source>
        <dbReference type="ARBA" id="ARBA00001913"/>
    </source>
</evidence>
<feature type="signal peptide" evidence="9">
    <location>
        <begin position="1"/>
        <end position="23"/>
    </location>
</feature>
<evidence type="ECO:0000259" key="13">
    <source>
        <dbReference type="Pfam" id="PF18403"/>
    </source>
</evidence>
<evidence type="ECO:0000256" key="7">
    <source>
        <dbReference type="ARBA" id="ARBA00022824"/>
    </source>
</evidence>
<dbReference type="GO" id="GO:0003980">
    <property type="term" value="F:UDP-glucose:glycoprotein glucosyltransferase activity"/>
    <property type="evidence" value="ECO:0007669"/>
    <property type="project" value="InterPro"/>
</dbReference>
<keyword evidence="7" id="KW-0256">Endoplasmic reticulum</keyword>
<dbReference type="PANTHER" id="PTHR11226:SF0">
    <property type="entry name" value="UDP-GLUCOSE:GLYCOPROTEIN GLUCOSYLTRANSFERASE"/>
    <property type="match status" value="1"/>
</dbReference>
<dbReference type="InterPro" id="IPR009448">
    <property type="entry name" value="UDP-g_GGtrans"/>
</dbReference>
<name>A0A9P6HIW4_9AGAM</name>
<accession>A0A9P6HIW4</accession>
<protein>
    <submittedName>
        <fullName evidence="15">Glycosyltransferase family 24 protein</fullName>
    </submittedName>
</protein>
<evidence type="ECO:0000256" key="5">
    <source>
        <dbReference type="ARBA" id="ARBA00022679"/>
    </source>
</evidence>
<dbReference type="Pfam" id="PF18402">
    <property type="entry name" value="Thioredoxin_14"/>
    <property type="match status" value="1"/>
</dbReference>
<organism evidence="15 16">
    <name type="scientific">Thelephora terrestris</name>
    <dbReference type="NCBI Taxonomy" id="56493"/>
    <lineage>
        <taxon>Eukaryota</taxon>
        <taxon>Fungi</taxon>
        <taxon>Dikarya</taxon>
        <taxon>Basidiomycota</taxon>
        <taxon>Agaricomycotina</taxon>
        <taxon>Agaricomycetes</taxon>
        <taxon>Thelephorales</taxon>
        <taxon>Thelephoraceae</taxon>
        <taxon>Thelephora</taxon>
    </lineage>
</organism>
<dbReference type="InterPro" id="IPR040693">
    <property type="entry name" value="UGGT_TRXL_1"/>
</dbReference>
<evidence type="ECO:0000259" key="10">
    <source>
        <dbReference type="Pfam" id="PF18400"/>
    </source>
</evidence>
<reference evidence="15" key="2">
    <citation type="submission" date="2020-11" db="EMBL/GenBank/DDBJ databases">
        <authorList>
            <consortium name="DOE Joint Genome Institute"/>
            <person name="Kuo A."/>
            <person name="Miyauchi S."/>
            <person name="Kiss E."/>
            <person name="Drula E."/>
            <person name="Kohler A."/>
            <person name="Sanchez-Garcia M."/>
            <person name="Andreopoulos B."/>
            <person name="Barry K.W."/>
            <person name="Bonito G."/>
            <person name="Buee M."/>
            <person name="Carver A."/>
            <person name="Chen C."/>
            <person name="Cichocki N."/>
            <person name="Clum A."/>
            <person name="Culley D."/>
            <person name="Crous P.W."/>
            <person name="Fauchery L."/>
            <person name="Girlanda M."/>
            <person name="Hayes R."/>
            <person name="Keri Z."/>
            <person name="Labutti K."/>
            <person name="Lipzen A."/>
            <person name="Lombard V."/>
            <person name="Magnuson J."/>
            <person name="Maillard F."/>
            <person name="Morin E."/>
            <person name="Murat C."/>
            <person name="Nolan M."/>
            <person name="Ohm R."/>
            <person name="Pangilinan J."/>
            <person name="Pereira M."/>
            <person name="Perotto S."/>
            <person name="Peter M."/>
            <person name="Riley R."/>
            <person name="Sitrit Y."/>
            <person name="Stielow B."/>
            <person name="Szollosi G."/>
            <person name="Zifcakova L."/>
            <person name="Stursova M."/>
            <person name="Spatafora J.W."/>
            <person name="Tedersoo L."/>
            <person name="Vaario L.-M."/>
            <person name="Yamada A."/>
            <person name="Yan M."/>
            <person name="Wang P."/>
            <person name="Xu J."/>
            <person name="Bruns T."/>
            <person name="Baldrian P."/>
            <person name="Vilgalys R."/>
            <person name="Henrissat B."/>
            <person name="Grigoriev I.V."/>
            <person name="Hibbett D."/>
            <person name="Nagy L.G."/>
            <person name="Martin F.M."/>
        </authorList>
    </citation>
    <scope>NUCLEOTIDE SEQUENCE</scope>
    <source>
        <strain evidence="15">UH-Tt-Lm1</strain>
    </source>
</reference>
<comment type="similarity">
    <text evidence="4">Belongs to the glycosyltransferase 8 family.</text>
</comment>
<dbReference type="Pfam" id="PF18404">
    <property type="entry name" value="Glyco_transf_24"/>
    <property type="match status" value="1"/>
</dbReference>
<dbReference type="InterPro" id="IPR040694">
    <property type="entry name" value="UGGT_TRXL_2"/>
</dbReference>
<evidence type="ECO:0000259" key="14">
    <source>
        <dbReference type="Pfam" id="PF18404"/>
    </source>
</evidence>
<evidence type="ECO:0000259" key="12">
    <source>
        <dbReference type="Pfam" id="PF18402"/>
    </source>
</evidence>
<evidence type="ECO:0000256" key="6">
    <source>
        <dbReference type="ARBA" id="ARBA00022729"/>
    </source>
</evidence>
<dbReference type="Pfam" id="PF18400">
    <property type="entry name" value="Thioredoxin_12"/>
    <property type="match status" value="1"/>
</dbReference>
<dbReference type="CDD" id="cd06432">
    <property type="entry name" value="GT8_HUGT1_C_like"/>
    <property type="match status" value="1"/>
</dbReference>
<evidence type="ECO:0000256" key="2">
    <source>
        <dbReference type="ARBA" id="ARBA00004319"/>
    </source>
</evidence>
<dbReference type="GO" id="GO:0005788">
    <property type="term" value="C:endoplasmic reticulum lumen"/>
    <property type="evidence" value="ECO:0007669"/>
    <property type="project" value="UniProtKB-SubCell"/>
</dbReference>
<keyword evidence="6 9" id="KW-0732">Signal</keyword>
<evidence type="ECO:0000256" key="4">
    <source>
        <dbReference type="ARBA" id="ARBA00006351"/>
    </source>
</evidence>
<dbReference type="GO" id="GO:0051082">
    <property type="term" value="F:unfolded protein binding"/>
    <property type="evidence" value="ECO:0007669"/>
    <property type="project" value="TreeGrafter"/>
</dbReference>
<feature type="domain" description="UGGT thioredoxin-like" evidence="12">
    <location>
        <begin position="444"/>
        <end position="698"/>
    </location>
</feature>
<keyword evidence="8" id="KW-0325">Glycoprotein</keyword>
<evidence type="ECO:0000313" key="16">
    <source>
        <dbReference type="Proteomes" id="UP000736335"/>
    </source>
</evidence>
<evidence type="ECO:0000259" key="11">
    <source>
        <dbReference type="Pfam" id="PF18401"/>
    </source>
</evidence>
<dbReference type="EMBL" id="WIUZ02000004">
    <property type="protein sequence ID" value="KAF9788218.1"/>
    <property type="molecule type" value="Genomic_DNA"/>
</dbReference>
<reference evidence="15" key="1">
    <citation type="journal article" date="2020" name="Nat. Commun.">
        <title>Large-scale genome sequencing of mycorrhizal fungi provides insights into the early evolution of symbiotic traits.</title>
        <authorList>
            <person name="Miyauchi S."/>
            <person name="Kiss E."/>
            <person name="Kuo A."/>
            <person name="Drula E."/>
            <person name="Kohler A."/>
            <person name="Sanchez-Garcia M."/>
            <person name="Morin E."/>
            <person name="Andreopoulos B."/>
            <person name="Barry K.W."/>
            <person name="Bonito G."/>
            <person name="Buee M."/>
            <person name="Carver A."/>
            <person name="Chen C."/>
            <person name="Cichocki N."/>
            <person name="Clum A."/>
            <person name="Culley D."/>
            <person name="Crous P.W."/>
            <person name="Fauchery L."/>
            <person name="Girlanda M."/>
            <person name="Hayes R.D."/>
            <person name="Keri Z."/>
            <person name="LaButti K."/>
            <person name="Lipzen A."/>
            <person name="Lombard V."/>
            <person name="Magnuson J."/>
            <person name="Maillard F."/>
            <person name="Murat C."/>
            <person name="Nolan M."/>
            <person name="Ohm R.A."/>
            <person name="Pangilinan J."/>
            <person name="Pereira M.F."/>
            <person name="Perotto S."/>
            <person name="Peter M."/>
            <person name="Pfister S."/>
            <person name="Riley R."/>
            <person name="Sitrit Y."/>
            <person name="Stielow J.B."/>
            <person name="Szollosi G."/>
            <person name="Zifcakova L."/>
            <person name="Stursova M."/>
            <person name="Spatafora J.W."/>
            <person name="Tedersoo L."/>
            <person name="Vaario L.M."/>
            <person name="Yamada A."/>
            <person name="Yan M."/>
            <person name="Wang P."/>
            <person name="Xu J."/>
            <person name="Bruns T."/>
            <person name="Baldrian P."/>
            <person name="Vilgalys R."/>
            <person name="Dunand C."/>
            <person name="Henrissat B."/>
            <person name="Grigoriev I.V."/>
            <person name="Hibbett D."/>
            <person name="Nagy L.G."/>
            <person name="Martin F.M."/>
        </authorList>
    </citation>
    <scope>NUCLEOTIDE SEQUENCE</scope>
    <source>
        <strain evidence="15">UH-Tt-Lm1</strain>
    </source>
</reference>
<sequence length="1532" mass="171566">MTGPTMRLLRVLLYAAPVYLAGAAVLSPPVKVTIETSWPASPPLLEILESVSIENEHAFFPLLDTVTDPNTPPSAHTLTAEAIHGLVVETTARLGLLPKAGSLAFADINLALHTATPKIEAFYQYYTDHHGNKDLGEDCRSWVDWYGQVVCDLETLERLADVDTIDEATTHPIFPRPHNLPFDHVYPPGKSLKRPHRTAILYASIDSTNFRDLHSHLYKLATSESPRIEYVLRYVAPKERGFEKKATLSGYGVALDLKKTDYLALDDRNLGANSDKDTVDPSAEGLPSSEDLILELLQAYPAKESADHSRPLTADELAGIGIQAAQLLSDSGSALAALEQLSQNFPKYASSVARRVVPKEELKEEIARNARIVQPGVNAIWLNGLQIQETQINPLSLLKILRQERDIMSGLTSLGLTAEQAVDLVSHESILAAQRETGTVDGIFDASDREEGGDVIIWWNDLEKDQMYAPWSDNIQMLLRPMHPREFHSIKRNIFNVITVLDITNPNTLGFVSVTLMNLINRGYPFRFGLVPMIETESSLKMARLLYWLNDAYGTQTTLMFLRRVAYANLQQTALDWDALRQEFRKFLMEEKPLKDKVETDFDVITTKGTDIPLEKIQQYTKRLGISHGSTPDGEVFINGKPVEMSGQILQHLQVEIGSQIQYIQEQLHLGTLSNDIPDITVYFYDLPGSHRRRNKLVYPSGTLSNTQLASLPRLFETTGFKAEAGSYLQWPGLKDTPLITSYVVADFDTEDGLDLLREVVESLDPDSPIRISFLHNPANIDDLDAVQPTVSGVLSCLHTQGLFASTSLSDLLTAVGLAPPSSTENESQAVLTRESVINKLTKENCPKEGAWERYRDYVFSSSLVAREIGLRPGQQALIVNGRIVGPFSRGDIVADDLKSLASLELKKRTQPVIDALESVYPAMQLVDRDTYADIVAMTASVISTIQLPDPDQSALMNAQPRLRRRGYHLLEGDHTRFTFGENSTAIFNFGVILDPLSESAQKWSSLLLWLLNIPGVSVDLRIHPKMYTEVPLKRFYRYNLRSSAVYDHDGQEAESHALFTGLPLDPIYTLATDVPQAWLVRPREAPHDLDNIQLYTIPLKDRAGGIHAIFGLDYLVIEGHARETLTSSPPRGLQLQLTTNSSTVIADTQVVANLGYLQFRAKPGVFQLEIRPGRGREVFTMESAGNDGWNSPSVDEVGSEITLTSFDGLTLYPRMARIPGMEKEDVLPPPEAVRQSSGPSIVDRVGSWFSGFSSSTSKGESKDMISAETQADINIFTVASGLLYERFASIMILSVLRNTNNTVKFWFIENFLSPSFLEFIPHFAQEYGFQYELVTYKWPSWLRAQKEKQRIIWAYKILFLDVLFPMDLKKVIFVDADQIVRTDLKELVDLDLHGAPYGYTPMGDDNVEMEGFRFWKTGYWAQFLSGLPYHISALYVVDLVRFRQMAAGDILRGHYQQLSADPNSLANLDQDLPNNLQREVPIFSLPEDWLWCETWCKSRDPLSMCLTSIRNVQAAKIVYTALKQSICVKIH</sequence>
<evidence type="ECO:0000256" key="3">
    <source>
        <dbReference type="ARBA" id="ARBA00004922"/>
    </source>
</evidence>